<dbReference type="GO" id="GO:0016020">
    <property type="term" value="C:membrane"/>
    <property type="evidence" value="ECO:0007669"/>
    <property type="project" value="UniProtKB-SubCell"/>
</dbReference>
<protein>
    <submittedName>
        <fullName evidence="9">NEM-activable K(+)/H(+) antiporter</fullName>
    </submittedName>
</protein>
<keyword evidence="3 7" id="KW-0812">Transmembrane</keyword>
<dbReference type="GO" id="GO:0015297">
    <property type="term" value="F:antiporter activity"/>
    <property type="evidence" value="ECO:0007669"/>
    <property type="project" value="InterPro"/>
</dbReference>
<gene>
    <name evidence="9" type="primary">kefB</name>
    <name evidence="9" type="ORF">NCTC12858_01430</name>
</gene>
<evidence type="ECO:0000256" key="4">
    <source>
        <dbReference type="ARBA" id="ARBA00022989"/>
    </source>
</evidence>
<evidence type="ECO:0000256" key="7">
    <source>
        <dbReference type="SAM" id="Phobius"/>
    </source>
</evidence>
<accession>A0A2X4PZ14</accession>
<reference evidence="9 10" key="1">
    <citation type="submission" date="2018-06" db="EMBL/GenBank/DDBJ databases">
        <authorList>
            <consortium name="Pathogen Informatics"/>
            <person name="Doyle S."/>
        </authorList>
    </citation>
    <scope>NUCLEOTIDE SEQUENCE [LARGE SCALE GENOMIC DNA]</scope>
    <source>
        <strain evidence="9 10">NCTC12858</strain>
    </source>
</reference>
<keyword evidence="2" id="KW-0813">Transport</keyword>
<dbReference type="RefSeq" id="WP_023940427.1">
    <property type="nucleotide sequence ID" value="NZ_LS483447.1"/>
</dbReference>
<evidence type="ECO:0000256" key="5">
    <source>
        <dbReference type="ARBA" id="ARBA00023065"/>
    </source>
</evidence>
<feature type="transmembrane region" description="Helical" evidence="7">
    <location>
        <begin position="280"/>
        <end position="298"/>
    </location>
</feature>
<keyword evidence="5" id="KW-0406">Ion transport</keyword>
<feature type="transmembrane region" description="Helical" evidence="7">
    <location>
        <begin position="335"/>
        <end position="352"/>
    </location>
</feature>
<keyword evidence="10" id="KW-1185">Reference proteome</keyword>
<name>A0A2X4PZ14_9PORP</name>
<dbReference type="Proteomes" id="UP000249300">
    <property type="component" value="Chromosome 1"/>
</dbReference>
<evidence type="ECO:0000256" key="1">
    <source>
        <dbReference type="ARBA" id="ARBA00004141"/>
    </source>
</evidence>
<feature type="transmembrane region" description="Helical" evidence="7">
    <location>
        <begin position="244"/>
        <end position="268"/>
    </location>
</feature>
<evidence type="ECO:0000256" key="2">
    <source>
        <dbReference type="ARBA" id="ARBA00022448"/>
    </source>
</evidence>
<proteinExistence type="predicted"/>
<feature type="transmembrane region" description="Helical" evidence="7">
    <location>
        <begin position="141"/>
        <end position="164"/>
    </location>
</feature>
<keyword evidence="6 7" id="KW-0472">Membrane</keyword>
<organism evidence="9 10">
    <name type="scientific">Porphyromonas crevioricanis</name>
    <dbReference type="NCBI Taxonomy" id="393921"/>
    <lineage>
        <taxon>Bacteria</taxon>
        <taxon>Pseudomonadati</taxon>
        <taxon>Bacteroidota</taxon>
        <taxon>Bacteroidia</taxon>
        <taxon>Bacteroidales</taxon>
        <taxon>Porphyromonadaceae</taxon>
        <taxon>Porphyromonas</taxon>
    </lineage>
</organism>
<feature type="transmembrane region" description="Helical" evidence="7">
    <location>
        <begin position="426"/>
        <end position="449"/>
    </location>
</feature>
<dbReference type="GO" id="GO:1902600">
    <property type="term" value="P:proton transmembrane transport"/>
    <property type="evidence" value="ECO:0007669"/>
    <property type="project" value="InterPro"/>
</dbReference>
<feature type="transmembrane region" description="Helical" evidence="7">
    <location>
        <begin position="392"/>
        <end position="414"/>
    </location>
</feature>
<dbReference type="InterPro" id="IPR050794">
    <property type="entry name" value="CPA2_transporter"/>
</dbReference>
<feature type="transmembrane region" description="Helical" evidence="7">
    <location>
        <begin position="78"/>
        <end position="98"/>
    </location>
</feature>
<dbReference type="KEGG" id="pcre:NCTC12858_01430"/>
<dbReference type="EMBL" id="LS483447">
    <property type="protein sequence ID" value="SQH73569.1"/>
    <property type="molecule type" value="Genomic_DNA"/>
</dbReference>
<evidence type="ECO:0000256" key="3">
    <source>
        <dbReference type="ARBA" id="ARBA00022692"/>
    </source>
</evidence>
<evidence type="ECO:0000256" key="6">
    <source>
        <dbReference type="ARBA" id="ARBA00023136"/>
    </source>
</evidence>
<feature type="transmembrane region" description="Helical" evidence="7">
    <location>
        <begin position="310"/>
        <end position="329"/>
    </location>
</feature>
<sequence>MKEIKDGNLSLTSRPAMWKQVIFYVFTLVVCALAIILGIRLGSSVESVGAVHPESTSGEYGWIAAFDSFSDSVAEHTISPIGLLLLQIIVILSVARFVGWIFNRIGQPTVIGEILSGIILGPSLLGAVWPEAFQFLFPEHSLGSIGLLSEIGLILFMFAIGMELSLKEVKQKFRSSLIISHAGICLPFALGVWLSFYTYEPYAMSQTSFLPYALFVGVAMSITAFPVLARIIQERRLGRTHLGSLALNTAATGDITAWLILAAVMAISSSGSMLSSVYNFVFLLLYLLVMFFVIRPFFSFVSKIYDNTEVVGKSMVGIIFILLIVSSYVTDLLSMHAIFGAFIMGLVMPDNLKFRHLITEKVEDVSLSFFLPLFFASSGLATQVGLINTASLWILFLIFTLVAIFGKVVGTYVAARAVGETRKDSLYLGAFMNTRGLMELVVLALGFDLGILPPVIFTILVLMTLVTTFMTTPLISLINAGYRRLEKRKKRLSNVNRVYQSAKVLISFGRPASGALLLRLADQLTRRGKDIIPDVTALHITPHAETNPIMAARFKESSFTPMLEESQRLGTKLKTQYELSDHPEQMIVEVAEEGNYGLLLVGGGVKHSGLKSHREVEARRSRLKRRIGGIGVSAGESLLAAAPMLRDKMSYFFSHVSCSVGVLIDRGFSQPKNILLQIGEESDIKLLPYARTMAENNGAKLSILPTSPQIDLQGKLHGTESLLSAELLPTTSILQDYDFIILSRNRWNFLSTNDVDAMAEMPSTLVLSLHC</sequence>
<dbReference type="AlphaFoldDB" id="A0A2X4PZ14"/>
<comment type="subcellular location">
    <subcellularLocation>
        <location evidence="1">Membrane</location>
        <topology evidence="1">Multi-pass membrane protein</topology>
    </subcellularLocation>
</comment>
<evidence type="ECO:0000259" key="8">
    <source>
        <dbReference type="Pfam" id="PF00999"/>
    </source>
</evidence>
<evidence type="ECO:0000313" key="10">
    <source>
        <dbReference type="Proteomes" id="UP000249300"/>
    </source>
</evidence>
<feature type="transmembrane region" description="Helical" evidence="7">
    <location>
        <begin position="364"/>
        <end position="386"/>
    </location>
</feature>
<feature type="transmembrane region" description="Helical" evidence="7">
    <location>
        <begin position="21"/>
        <end position="39"/>
    </location>
</feature>
<dbReference type="PANTHER" id="PTHR32468:SF0">
    <property type="entry name" value="K(+)_H(+) ANTIPORTER 1"/>
    <property type="match status" value="1"/>
</dbReference>
<feature type="transmembrane region" description="Helical" evidence="7">
    <location>
        <begin position="176"/>
        <end position="197"/>
    </location>
</feature>
<feature type="transmembrane region" description="Helical" evidence="7">
    <location>
        <begin position="455"/>
        <end position="482"/>
    </location>
</feature>
<feature type="domain" description="Cation/H+ exchanger transmembrane" evidence="8">
    <location>
        <begin position="94"/>
        <end position="474"/>
    </location>
</feature>
<feature type="transmembrane region" description="Helical" evidence="7">
    <location>
        <begin position="209"/>
        <end position="232"/>
    </location>
</feature>
<feature type="transmembrane region" description="Helical" evidence="7">
    <location>
        <begin position="110"/>
        <end position="129"/>
    </location>
</feature>
<dbReference type="PANTHER" id="PTHR32468">
    <property type="entry name" value="CATION/H + ANTIPORTER"/>
    <property type="match status" value="1"/>
</dbReference>
<dbReference type="Pfam" id="PF00999">
    <property type="entry name" value="Na_H_Exchanger"/>
    <property type="match status" value="1"/>
</dbReference>
<dbReference type="InterPro" id="IPR038770">
    <property type="entry name" value="Na+/solute_symporter_sf"/>
</dbReference>
<evidence type="ECO:0000313" key="9">
    <source>
        <dbReference type="EMBL" id="SQH73569.1"/>
    </source>
</evidence>
<keyword evidence="4 7" id="KW-1133">Transmembrane helix</keyword>
<dbReference type="Gene3D" id="1.20.1530.20">
    <property type="match status" value="1"/>
</dbReference>
<dbReference type="InterPro" id="IPR006153">
    <property type="entry name" value="Cation/H_exchanger_TM"/>
</dbReference>